<accession>A0A5C7FGA0</accession>
<dbReference type="KEGG" id="ahal:FTX54_002115"/>
<dbReference type="AlphaFoldDB" id="A0A5C7FGA0"/>
<evidence type="ECO:0000313" key="4">
    <source>
        <dbReference type="Proteomes" id="UP000321816"/>
    </source>
</evidence>
<dbReference type="SUPFAM" id="SSF51905">
    <property type="entry name" value="FAD/NAD(P)-binding domain"/>
    <property type="match status" value="1"/>
</dbReference>
<dbReference type="GO" id="GO:0016491">
    <property type="term" value="F:oxidoreductase activity"/>
    <property type="evidence" value="ECO:0007669"/>
    <property type="project" value="InterPro"/>
</dbReference>
<evidence type="ECO:0000256" key="1">
    <source>
        <dbReference type="ARBA" id="ARBA00005995"/>
    </source>
</evidence>
<dbReference type="RefSeq" id="WP_147803867.1">
    <property type="nucleotide sequence ID" value="NZ_CP144914.1"/>
</dbReference>
<comment type="similarity">
    <text evidence="1">Belongs to the flavin monoamine oxidase family.</text>
</comment>
<dbReference type="Pfam" id="PF13450">
    <property type="entry name" value="NAD_binding_8"/>
    <property type="match status" value="1"/>
</dbReference>
<feature type="domain" description="Amine oxidase" evidence="2">
    <location>
        <begin position="105"/>
        <end position="357"/>
    </location>
</feature>
<dbReference type="InterPro" id="IPR036188">
    <property type="entry name" value="FAD/NAD-bd_sf"/>
</dbReference>
<dbReference type="OrthoDB" id="56323at2"/>
<dbReference type="PANTHER" id="PTHR43563">
    <property type="entry name" value="AMINE OXIDASE"/>
    <property type="match status" value="1"/>
</dbReference>
<organism evidence="3 4">
    <name type="scientific">Alkalicoccus halolimnae</name>
    <dbReference type="NCBI Taxonomy" id="1667239"/>
    <lineage>
        <taxon>Bacteria</taxon>
        <taxon>Bacillati</taxon>
        <taxon>Bacillota</taxon>
        <taxon>Bacilli</taxon>
        <taxon>Bacillales</taxon>
        <taxon>Bacillaceae</taxon>
        <taxon>Alkalicoccus</taxon>
    </lineage>
</organism>
<dbReference type="PANTHER" id="PTHR43563:SF1">
    <property type="entry name" value="AMINE OXIDASE [FLAVIN-CONTAINING] B"/>
    <property type="match status" value="1"/>
</dbReference>
<dbReference type="SUPFAM" id="SSF54373">
    <property type="entry name" value="FAD-linked reductases, C-terminal domain"/>
    <property type="match status" value="1"/>
</dbReference>
<keyword evidence="4" id="KW-1185">Reference proteome</keyword>
<dbReference type="Pfam" id="PF01593">
    <property type="entry name" value="Amino_oxidase"/>
    <property type="match status" value="1"/>
</dbReference>
<gene>
    <name evidence="3" type="ORF">FTX54_002115</name>
</gene>
<reference evidence="3 4" key="1">
    <citation type="submission" date="2024-01" db="EMBL/GenBank/DDBJ databases">
        <title>Complete Genome Sequence of Alkalicoccus halolimnae BZ-SZ-XJ29T, a Moderately Halophilic Bacterium Isolated from a Salt Lake.</title>
        <authorList>
            <person name="Zhao B."/>
        </authorList>
    </citation>
    <scope>NUCLEOTIDE SEQUENCE [LARGE SCALE GENOMIC DNA]</scope>
    <source>
        <strain evidence="3 4">BZ-SZ-XJ29</strain>
    </source>
</reference>
<dbReference type="EMBL" id="CP144914">
    <property type="protein sequence ID" value="WWD80383.1"/>
    <property type="molecule type" value="Genomic_DNA"/>
</dbReference>
<dbReference type="Gene3D" id="3.50.50.60">
    <property type="entry name" value="FAD/NAD(P)-binding domain"/>
    <property type="match status" value="2"/>
</dbReference>
<name>A0A5C7FGA0_9BACI</name>
<dbReference type="InterPro" id="IPR050703">
    <property type="entry name" value="Flavin_MAO"/>
</dbReference>
<proteinExistence type="inferred from homology"/>
<sequence length="367" mass="39866">MNKPVVIVGAGLSGLRAASLLMEQGIPFRILEARDRIGGRVLSTPVPDRPDLGRFDLGPTWFWAQYEKRIASLVEELQLPTFVQHNDGAMLVERFQIKPPERAVLQENMEERGVRFTGGVQSLMEALAEKIAPEAIELETRVKSIRLDEKAEAVVEAERADGTAESLPAAAVILALPPRLAAHHIHFSPPLPGNILSDMTEKPTWMASQAKAVAVYDRPFWREAGLSGLVISSVGPMEEIYDASPADGGGALFGFFGLPSAVRQQLGEEKVVELAAEQLIKLFGKEAENPRAILYKDWAGDSETAVEEDAGPFKNYKSYGPLPSAGIWEKKLVFAGTETNAEYSGHLEGALRSAEAAVIKITGANSR</sequence>
<dbReference type="InterPro" id="IPR002937">
    <property type="entry name" value="Amino_oxidase"/>
</dbReference>
<evidence type="ECO:0000313" key="3">
    <source>
        <dbReference type="EMBL" id="WWD80383.1"/>
    </source>
</evidence>
<dbReference type="Proteomes" id="UP000321816">
    <property type="component" value="Chromosome"/>
</dbReference>
<evidence type="ECO:0000259" key="2">
    <source>
        <dbReference type="Pfam" id="PF01593"/>
    </source>
</evidence>
<protein>
    <submittedName>
        <fullName evidence="3">FAD-dependent oxidoreductase</fullName>
    </submittedName>
</protein>